<reference evidence="1 2" key="1">
    <citation type="submission" date="2016-09" db="EMBL/GenBank/DDBJ databases">
        <title>Genome-resolved meta-omics ties microbial dynamics to process performance in biotechnology for thiocyanate degradation.</title>
        <authorList>
            <person name="Kantor R.S."/>
            <person name="Huddy R.J."/>
            <person name="Iyer R."/>
            <person name="Thomas B.C."/>
            <person name="Brown C.T."/>
            <person name="Anantharaman K."/>
            <person name="Tringe S."/>
            <person name="Hettich R.L."/>
            <person name="Harrison S.T."/>
            <person name="Banfield J.F."/>
        </authorList>
    </citation>
    <scope>NUCLEOTIDE SEQUENCE [LARGE SCALE GENOMIC DNA]</scope>
    <source>
        <strain evidence="1">59-99</strain>
    </source>
</reference>
<proteinExistence type="predicted"/>
<dbReference type="AlphaFoldDB" id="A0A1M3L140"/>
<gene>
    <name evidence="1" type="ORF">BGO89_00105</name>
</gene>
<dbReference type="EMBL" id="MKVH01000017">
    <property type="protein sequence ID" value="OJX58649.1"/>
    <property type="molecule type" value="Genomic_DNA"/>
</dbReference>
<comment type="caution">
    <text evidence="1">The sequence shown here is derived from an EMBL/GenBank/DDBJ whole genome shotgun (WGS) entry which is preliminary data.</text>
</comment>
<organism evidence="1 2">
    <name type="scientific">Candidatus Kapaibacterium thiocyanatum</name>
    <dbReference type="NCBI Taxonomy" id="1895771"/>
    <lineage>
        <taxon>Bacteria</taxon>
        <taxon>Pseudomonadati</taxon>
        <taxon>Candidatus Kapaibacteriota</taxon>
        <taxon>Candidatus Kapaibacteriia</taxon>
        <taxon>Candidatus Kapaibacteriales</taxon>
        <taxon>Candidatus Kapaibacteriaceae</taxon>
        <taxon>Candidatus Kapaibacterium</taxon>
    </lineage>
</organism>
<protein>
    <submittedName>
        <fullName evidence="1">Uncharacterized protein</fullName>
    </submittedName>
</protein>
<sequence>MIRLGVLCWSLVTIVITSCAQDRKNVKIVSVDRLSLIERTGFPILDPYHIEARKGVLLISDKKTGTLHLANGMEGKVFAILQPPIELLIDSIRFKISGRYDSVEFYSLAEYAVMTRQSIDEVRSFPMARPRYLVGRFVTDDTLDILTQNSVPAVRKNVEPMMWPVVSIVRYALKGRNIVHVRPLSSRELSSWPMPDAFLADLDEAIVGVEENAAMRKGIISDIPLMARFDAKGNHSTMHLPIDELQTKTFGYGMTMNQPFRMNGKAILYTYAAVPRATMFTRALSDDRAISYEDVIRKLPGGQALLDSVYVLRSGVQRARAGMNPYVCTGFVPIGGYCAAVIRDWTTKHGDTVTSHIAVGIIDGDSITYGSSIPFRHSSYQPWRIYATVHDTRTSFGVIGRDIGTGNWYIETFRIGTGE</sequence>
<dbReference type="Proteomes" id="UP000184233">
    <property type="component" value="Unassembled WGS sequence"/>
</dbReference>
<accession>A0A1M3L140</accession>
<evidence type="ECO:0000313" key="1">
    <source>
        <dbReference type="EMBL" id="OJX58649.1"/>
    </source>
</evidence>
<evidence type="ECO:0000313" key="2">
    <source>
        <dbReference type="Proteomes" id="UP000184233"/>
    </source>
</evidence>
<name>A0A1M3L140_9BACT</name>
<dbReference type="PROSITE" id="PS51257">
    <property type="entry name" value="PROKAR_LIPOPROTEIN"/>
    <property type="match status" value="1"/>
</dbReference>